<keyword evidence="4 6" id="KW-0067">ATP-binding</keyword>
<dbReference type="PROSITE" id="PS51880">
    <property type="entry name" value="TGS"/>
    <property type="match status" value="1"/>
</dbReference>
<dbReference type="GO" id="GO:0005737">
    <property type="term" value="C:cytoplasm"/>
    <property type="evidence" value="ECO:0007669"/>
    <property type="project" value="TreeGrafter"/>
</dbReference>
<dbReference type="InterPro" id="IPR004095">
    <property type="entry name" value="TGS"/>
</dbReference>
<dbReference type="FunFam" id="3.10.20.30:FF:000001">
    <property type="entry name" value="Ribosome-binding ATPase YchF"/>
    <property type="match status" value="1"/>
</dbReference>
<evidence type="ECO:0000256" key="5">
    <source>
        <dbReference type="ARBA" id="ARBA00022842"/>
    </source>
</evidence>
<evidence type="ECO:0000256" key="1">
    <source>
        <dbReference type="ARBA" id="ARBA00001946"/>
    </source>
</evidence>
<dbReference type="PROSITE" id="PS51710">
    <property type="entry name" value="G_OBG"/>
    <property type="match status" value="1"/>
</dbReference>
<keyword evidence="3 6" id="KW-0547">Nucleotide-binding</keyword>
<dbReference type="KEGG" id="mkc:kam1_25"/>
<dbReference type="PANTHER" id="PTHR23305:SF18">
    <property type="entry name" value="OBG-TYPE G DOMAIN-CONTAINING PROTEIN"/>
    <property type="match status" value="1"/>
</dbReference>
<evidence type="ECO:0000256" key="2">
    <source>
        <dbReference type="ARBA" id="ARBA00022723"/>
    </source>
</evidence>
<dbReference type="GO" id="GO:0005525">
    <property type="term" value="F:GTP binding"/>
    <property type="evidence" value="ECO:0007669"/>
    <property type="project" value="InterPro"/>
</dbReference>
<proteinExistence type="inferred from homology"/>
<dbReference type="Proteomes" id="UP000315925">
    <property type="component" value="Chromosome"/>
</dbReference>
<dbReference type="InterPro" id="IPR031167">
    <property type="entry name" value="G_OBG"/>
</dbReference>
<dbReference type="InterPro" id="IPR023192">
    <property type="entry name" value="TGS-like_dom_sf"/>
</dbReference>
<feature type="domain" description="OBG-type G" evidence="7">
    <location>
        <begin position="2"/>
        <end position="259"/>
    </location>
</feature>
<dbReference type="Gene3D" id="1.10.150.300">
    <property type="entry name" value="TGS-like domain"/>
    <property type="match status" value="1"/>
</dbReference>
<dbReference type="InterPro" id="IPR027417">
    <property type="entry name" value="P-loop_NTPase"/>
</dbReference>
<dbReference type="Gene3D" id="3.40.50.300">
    <property type="entry name" value="P-loop containing nucleotide triphosphate hydrolases"/>
    <property type="match status" value="1"/>
</dbReference>
<dbReference type="CDD" id="cd04867">
    <property type="entry name" value="TGS_YchF_OLA1"/>
    <property type="match status" value="1"/>
</dbReference>
<reference evidence="12" key="3">
    <citation type="submission" date="2019-03" db="EMBL/GenBank/DDBJ databases">
        <title>Complete genome of Methylacidiphilum kamchatkense Kam1.</title>
        <authorList>
            <person name="Kruse T."/>
            <person name="Murarilal Ratnadevi C."/>
            <person name="Erikstad H.-A."/>
            <person name="Birkeland N.-K."/>
        </authorList>
    </citation>
    <scope>NUCLEOTIDE SEQUENCE [LARGE SCALE GENOMIC DNA]</scope>
    <source>
        <strain evidence="12">kam1</strain>
    </source>
</reference>
<dbReference type="GO" id="GO:0016887">
    <property type="term" value="F:ATP hydrolysis activity"/>
    <property type="evidence" value="ECO:0007669"/>
    <property type="project" value="UniProtKB-UniRule"/>
</dbReference>
<comment type="cofactor">
    <cofactor evidence="1">
        <name>Mg(2+)</name>
        <dbReference type="ChEBI" id="CHEBI:18420"/>
    </cofactor>
</comment>
<dbReference type="OrthoDB" id="9807318at2"/>
<dbReference type="Pfam" id="PF06071">
    <property type="entry name" value="YchF-GTPase_C"/>
    <property type="match status" value="1"/>
</dbReference>
<keyword evidence="11" id="KW-1185">Reference proteome</keyword>
<dbReference type="CDD" id="cd01900">
    <property type="entry name" value="YchF"/>
    <property type="match status" value="1"/>
</dbReference>
<keyword evidence="2" id="KW-0479">Metal-binding</keyword>
<dbReference type="PIRSF" id="PIRSF006641">
    <property type="entry name" value="CHP00092"/>
    <property type="match status" value="1"/>
</dbReference>
<evidence type="ECO:0000256" key="4">
    <source>
        <dbReference type="ARBA" id="ARBA00022840"/>
    </source>
</evidence>
<reference evidence="10" key="2">
    <citation type="journal article" date="2019" name="BMC Genomics">
        <title>Complete genome sequence analysis of the thermoacidophilic verrucomicrobial methanotroph 'Candidatus Methylacidiphilum kamchatkense' strain Kam1 and comparison with its closest relatives.</title>
        <authorList>
            <person name="Kruse T."/>
            <person name="Ratnadevi C.M."/>
            <person name="Erikstad H.A."/>
            <person name="Birkeland N.K."/>
        </authorList>
    </citation>
    <scope>NUCLEOTIDE SEQUENCE</scope>
    <source>
        <strain evidence="10">Kam1</strain>
    </source>
</reference>
<accession>A0A0C1V4C6</accession>
<organism evidence="10 12">
    <name type="scientific">Methylacidiphilum kamchatkense Kam1</name>
    <dbReference type="NCBI Taxonomy" id="1202785"/>
    <lineage>
        <taxon>Bacteria</taxon>
        <taxon>Pseudomonadati</taxon>
        <taxon>Verrucomicrobiota</taxon>
        <taxon>Methylacidiphilae</taxon>
        <taxon>Methylacidiphilales</taxon>
        <taxon>Methylacidiphilaceae</taxon>
        <taxon>Methylacidiphilum (ex Ratnadevi et al. 2023)</taxon>
    </lineage>
</organism>
<evidence type="ECO:0000259" key="7">
    <source>
        <dbReference type="PROSITE" id="PS51710"/>
    </source>
</evidence>
<feature type="domain" description="TGS" evidence="8">
    <location>
        <begin position="281"/>
        <end position="364"/>
    </location>
</feature>
<gene>
    <name evidence="6" type="primary">ychF</name>
    <name evidence="9" type="ORF">A946_06770</name>
    <name evidence="10" type="ORF">kam1_25</name>
</gene>
<dbReference type="AlphaFoldDB" id="A0A0C1V4C6"/>
<comment type="similarity">
    <text evidence="6">Belongs to the TRAFAC class OBG-HflX-like GTPase superfamily. OBG GTPase family. YchF/OLA1 subfamily.</text>
</comment>
<dbReference type="Pfam" id="PF01926">
    <property type="entry name" value="MMR_HSR1"/>
    <property type="match status" value="1"/>
</dbReference>
<dbReference type="GO" id="GO:0046872">
    <property type="term" value="F:metal ion binding"/>
    <property type="evidence" value="ECO:0007669"/>
    <property type="project" value="UniProtKB-KW"/>
</dbReference>
<dbReference type="Proteomes" id="UP000031594">
    <property type="component" value="Unassembled WGS sequence"/>
</dbReference>
<sequence length="366" mass="40378">MLKAGLVGLPNVGKSTLFNALTKSKKAEAANYPFCTIDPNIGIIAVADKRLEELAKISKSIKTIPAAIEIVDIAGLVKGASQGEGLGNQFLGHIREVDAILLILRCFEGTEVHHITGRVDPVKDLDILLTELSLADYSTIEKQFEKVKKSASAKGKNLVDPSLLEKASHFLGKGIPLFSLNLDPQEMNQLKRLSLLTTKPILLVCNVDENELSLGEKNPLVHKVIDYIKTHPFYDYVILSAQLESDLNDLDSEEKREYLQSLGLKDSGCDQLVQKVYKLLGLRTFFTTGPKETRAWTIHAGDTAPKAAGVIHSDFERGFIAAECLRFEDFVFFGSFAKAKEAGKLRIEGKDYVIADGEIVEFRFNV</sequence>
<evidence type="ECO:0000313" key="10">
    <source>
        <dbReference type="EMBL" id="QDQ41286.1"/>
    </source>
</evidence>
<evidence type="ECO:0000313" key="11">
    <source>
        <dbReference type="Proteomes" id="UP000031594"/>
    </source>
</evidence>
<dbReference type="Gene3D" id="3.10.20.30">
    <property type="match status" value="1"/>
</dbReference>
<protein>
    <recommendedName>
        <fullName evidence="6">Ribosome-binding ATPase YchF</fullName>
    </recommendedName>
</protein>
<dbReference type="PANTHER" id="PTHR23305">
    <property type="entry name" value="OBG GTPASE FAMILY"/>
    <property type="match status" value="1"/>
</dbReference>
<dbReference type="PRINTS" id="PR00326">
    <property type="entry name" value="GTP1OBG"/>
</dbReference>
<dbReference type="InterPro" id="IPR013029">
    <property type="entry name" value="YchF_C"/>
</dbReference>
<dbReference type="FunFam" id="1.10.150.300:FF:000001">
    <property type="entry name" value="Ribosome-binding ATPase YchF"/>
    <property type="match status" value="1"/>
</dbReference>
<dbReference type="SUPFAM" id="SSF52540">
    <property type="entry name" value="P-loop containing nucleoside triphosphate hydrolases"/>
    <property type="match status" value="1"/>
</dbReference>
<evidence type="ECO:0000313" key="9">
    <source>
        <dbReference type="EMBL" id="KIE58570.1"/>
    </source>
</evidence>
<reference evidence="9 11" key="1">
    <citation type="submission" date="2014-08" db="EMBL/GenBank/DDBJ databases">
        <title>Methylacidiphilum kamchatkense strain Kam1 draft genome sequence.</title>
        <authorList>
            <person name="Birkeland N.-K."/>
            <person name="Erikstad H.A."/>
        </authorList>
    </citation>
    <scope>NUCLEOTIDE SEQUENCE [LARGE SCALE GENOMIC DNA]</scope>
    <source>
        <strain evidence="9 11">Kam1</strain>
    </source>
</reference>
<keyword evidence="5" id="KW-0460">Magnesium</keyword>
<evidence type="ECO:0000313" key="12">
    <source>
        <dbReference type="Proteomes" id="UP000315925"/>
    </source>
</evidence>
<dbReference type="SUPFAM" id="SSF81271">
    <property type="entry name" value="TGS-like"/>
    <property type="match status" value="1"/>
</dbReference>
<dbReference type="EMBL" id="CP037899">
    <property type="protein sequence ID" value="QDQ41286.1"/>
    <property type="molecule type" value="Genomic_DNA"/>
</dbReference>
<dbReference type="HAMAP" id="MF_00944">
    <property type="entry name" value="YchF_OLA1_ATPase"/>
    <property type="match status" value="1"/>
</dbReference>
<evidence type="ECO:0000256" key="3">
    <source>
        <dbReference type="ARBA" id="ARBA00022741"/>
    </source>
</evidence>
<dbReference type="InterPro" id="IPR006073">
    <property type="entry name" value="GTP-bd"/>
</dbReference>
<dbReference type="GO" id="GO:0043023">
    <property type="term" value="F:ribosomal large subunit binding"/>
    <property type="evidence" value="ECO:0007669"/>
    <property type="project" value="UniProtKB-UniRule"/>
</dbReference>
<dbReference type="InterPro" id="IPR041706">
    <property type="entry name" value="YchF_N"/>
</dbReference>
<evidence type="ECO:0000259" key="8">
    <source>
        <dbReference type="PROSITE" id="PS51880"/>
    </source>
</evidence>
<dbReference type="STRING" id="1202785.A946_06770"/>
<dbReference type="RefSeq" id="WP_039721525.1">
    <property type="nucleotide sequence ID" value="NZ_CP037899.1"/>
</dbReference>
<name>A0A0C1V4C6_9BACT</name>
<comment type="function">
    <text evidence="6">ATPase that binds to both the 70S ribosome and the 50S ribosomal subunit in a nucleotide-independent manner.</text>
</comment>
<dbReference type="InterPro" id="IPR012675">
    <property type="entry name" value="Beta-grasp_dom_sf"/>
</dbReference>
<evidence type="ECO:0000256" key="6">
    <source>
        <dbReference type="HAMAP-Rule" id="MF_00944"/>
    </source>
</evidence>
<dbReference type="NCBIfam" id="TIGR00092">
    <property type="entry name" value="redox-regulated ATPase YchF"/>
    <property type="match status" value="1"/>
</dbReference>
<dbReference type="InterPro" id="IPR012676">
    <property type="entry name" value="TGS-like"/>
</dbReference>
<dbReference type="EMBL" id="JQNX01000004">
    <property type="protein sequence ID" value="KIE58570.1"/>
    <property type="molecule type" value="Genomic_DNA"/>
</dbReference>
<dbReference type="InterPro" id="IPR004396">
    <property type="entry name" value="ATPase_YchF/OLA1"/>
</dbReference>
<dbReference type="GO" id="GO:0005524">
    <property type="term" value="F:ATP binding"/>
    <property type="evidence" value="ECO:0007669"/>
    <property type="project" value="UniProtKB-UniRule"/>
</dbReference>
<feature type="binding site" evidence="6">
    <location>
        <begin position="11"/>
        <end position="16"/>
    </location>
    <ligand>
        <name>ATP</name>
        <dbReference type="ChEBI" id="CHEBI:30616"/>
    </ligand>
</feature>